<dbReference type="InterPro" id="IPR015943">
    <property type="entry name" value="WD40/YVTN_repeat-like_dom_sf"/>
</dbReference>
<evidence type="ECO:0000259" key="9">
    <source>
        <dbReference type="SMART" id="SM01035"/>
    </source>
</evidence>
<dbReference type="Pfam" id="PF08145">
    <property type="entry name" value="BOP1NT"/>
    <property type="match status" value="1"/>
</dbReference>
<keyword evidence="11" id="KW-1185">Reference proteome</keyword>
<dbReference type="InterPro" id="IPR036322">
    <property type="entry name" value="WD40_repeat_dom_sf"/>
</dbReference>
<dbReference type="Proteomes" id="UP001362899">
    <property type="component" value="Unassembled WGS sequence"/>
</dbReference>
<dbReference type="SMART" id="SM00320">
    <property type="entry name" value="WD40"/>
    <property type="match status" value="6"/>
</dbReference>
<dbReference type="GO" id="GO:0005654">
    <property type="term" value="C:nucleoplasm"/>
    <property type="evidence" value="ECO:0007669"/>
    <property type="project" value="UniProtKB-SubCell"/>
</dbReference>
<evidence type="ECO:0000256" key="3">
    <source>
        <dbReference type="ARBA" id="ARBA00022574"/>
    </source>
</evidence>
<dbReference type="GO" id="GO:0043021">
    <property type="term" value="F:ribonucleoprotein complex binding"/>
    <property type="evidence" value="ECO:0007669"/>
    <property type="project" value="UniProtKB-UniRule"/>
</dbReference>
<dbReference type="GO" id="GO:0070545">
    <property type="term" value="C:PeBoW complex"/>
    <property type="evidence" value="ECO:0007669"/>
    <property type="project" value="TreeGrafter"/>
</dbReference>
<feature type="repeat" description="WD" evidence="7">
    <location>
        <begin position="399"/>
        <end position="440"/>
    </location>
</feature>
<comment type="function">
    <text evidence="6">Component of the NOP7 complex, which is required for maturation of the 25S and 5.8S ribosomal RNAs and formation of the 60S ribosome.</text>
</comment>
<dbReference type="AlphaFoldDB" id="A0AAV5RKF2"/>
<dbReference type="SMART" id="SM01035">
    <property type="entry name" value="BOP1NT"/>
    <property type="match status" value="1"/>
</dbReference>
<accession>A0AAV5RKF2</accession>
<name>A0AAV5RKF2_STABA</name>
<evidence type="ECO:0000256" key="5">
    <source>
        <dbReference type="ARBA" id="ARBA00023242"/>
    </source>
</evidence>
<comment type="subunit">
    <text evidence="6">Component of the NOP7 complex, composed of ERB1, NOP7 and YTM1. Within the NOP7 complex ERB1 appears to interact directly with NOP7 and YTM1. The NOP7 complex also associates with the 66S pre-ribosome.</text>
</comment>
<feature type="repeat" description="WD" evidence="7">
    <location>
        <begin position="757"/>
        <end position="783"/>
    </location>
</feature>
<keyword evidence="4" id="KW-0677">Repeat</keyword>
<feature type="repeat" description="WD" evidence="7">
    <location>
        <begin position="695"/>
        <end position="725"/>
    </location>
</feature>
<protein>
    <recommendedName>
        <fullName evidence="6">Ribosome biogenesis protein ERB1</fullName>
    </recommendedName>
    <alternativeName>
        <fullName evidence="6">Eukaryotic ribosome biogenesis protein 1</fullName>
    </alternativeName>
</protein>
<evidence type="ECO:0000256" key="8">
    <source>
        <dbReference type="SAM" id="MobiDB-lite"/>
    </source>
</evidence>
<evidence type="ECO:0000256" key="2">
    <source>
        <dbReference type="ARBA" id="ARBA00022552"/>
    </source>
</evidence>
<dbReference type="InterPro" id="IPR012953">
    <property type="entry name" value="BOP1_N_dom"/>
</dbReference>
<dbReference type="PROSITE" id="PS50294">
    <property type="entry name" value="WD_REPEATS_REGION"/>
    <property type="match status" value="2"/>
</dbReference>
<dbReference type="InterPro" id="IPR001680">
    <property type="entry name" value="WD40_rpt"/>
</dbReference>
<keyword evidence="5 6" id="KW-0539">Nucleus</keyword>
<dbReference type="FunFam" id="2.130.10.10:FF:000061">
    <property type="entry name" value="Ribosome biogenesis protein BOP1 homolog"/>
    <property type="match status" value="1"/>
</dbReference>
<keyword evidence="3 7" id="KW-0853">WD repeat</keyword>
<dbReference type="GO" id="GO:0000463">
    <property type="term" value="P:maturation of LSU-rRNA from tricistronic rRNA transcript (SSU-rRNA, 5.8S rRNA, LSU-rRNA)"/>
    <property type="evidence" value="ECO:0007669"/>
    <property type="project" value="UniProtKB-UniRule"/>
</dbReference>
<feature type="region of interest" description="Disordered" evidence="8">
    <location>
        <begin position="1"/>
        <end position="85"/>
    </location>
</feature>
<proteinExistence type="inferred from homology"/>
<dbReference type="Gene3D" id="2.130.10.10">
    <property type="entry name" value="YVTN repeat-like/Quinoprotein amine dehydrogenase"/>
    <property type="match status" value="1"/>
</dbReference>
<reference evidence="10 11" key="1">
    <citation type="journal article" date="2023" name="Elife">
        <title>Identification of key yeast species and microbe-microbe interactions impacting larval growth of Drosophila in the wild.</title>
        <authorList>
            <person name="Mure A."/>
            <person name="Sugiura Y."/>
            <person name="Maeda R."/>
            <person name="Honda K."/>
            <person name="Sakurai N."/>
            <person name="Takahashi Y."/>
            <person name="Watada M."/>
            <person name="Katoh T."/>
            <person name="Gotoh A."/>
            <person name="Gotoh Y."/>
            <person name="Taniguchi I."/>
            <person name="Nakamura K."/>
            <person name="Hayashi T."/>
            <person name="Katayama T."/>
            <person name="Uemura T."/>
            <person name="Hattori Y."/>
        </authorList>
    </citation>
    <scope>NUCLEOTIDE SEQUENCE [LARGE SCALE GENOMIC DNA]</scope>
    <source>
        <strain evidence="10 11">SB-73</strain>
    </source>
</reference>
<comment type="caution">
    <text evidence="10">The sequence shown here is derived from an EMBL/GenBank/DDBJ whole genome shotgun (WGS) entry which is preliminary data.</text>
</comment>
<dbReference type="Pfam" id="PF00400">
    <property type="entry name" value="WD40"/>
    <property type="match status" value="3"/>
</dbReference>
<dbReference type="InterPro" id="IPR019775">
    <property type="entry name" value="WD40_repeat_CS"/>
</dbReference>
<dbReference type="GO" id="GO:0000466">
    <property type="term" value="P:maturation of 5.8S rRNA from tricistronic rRNA transcript (SSU-rRNA, 5.8S rRNA, LSU-rRNA)"/>
    <property type="evidence" value="ECO:0007669"/>
    <property type="project" value="UniProtKB-UniRule"/>
</dbReference>
<feature type="compositionally biased region" description="Acidic residues" evidence="8">
    <location>
        <begin position="34"/>
        <end position="49"/>
    </location>
</feature>
<dbReference type="PANTHER" id="PTHR17605">
    <property type="entry name" value="RIBOSOME BIOGENESIS PROTEIN BOP1 BLOCK OF PROLIFERATION 1 PROTEIN"/>
    <property type="match status" value="1"/>
</dbReference>
<evidence type="ECO:0000313" key="10">
    <source>
        <dbReference type="EMBL" id="GMM52049.1"/>
    </source>
</evidence>
<dbReference type="EMBL" id="BTGC01000008">
    <property type="protein sequence ID" value="GMM52049.1"/>
    <property type="molecule type" value="Genomic_DNA"/>
</dbReference>
<evidence type="ECO:0000256" key="4">
    <source>
        <dbReference type="ARBA" id="ARBA00022737"/>
    </source>
</evidence>
<comment type="similarity">
    <text evidence="6">Belongs to the WD repeat BOP1/ERB1 family.</text>
</comment>
<evidence type="ECO:0000256" key="7">
    <source>
        <dbReference type="PROSITE-ProRule" id="PRU00221"/>
    </source>
</evidence>
<sequence>MATKKRNFSETEGTNASRDVESDSEEFPSLNISDDSEVEGEQNADDVSDAESIASVPSLEGVNSSDLEELSSDNESLKLTDEDDNIEYVRGADGKLRPIYPEIEPYYSSDDSDREDVNPIGNIPITAYDKFPHIGYNIDGKRIMRPATKSAIDAMLESIELPKGWTGLVDKNTGENLNLSKEEMDLIERVQKGMLPNDNINPFEDQLEWFSNTNPEIMPLSSRNEPKRRFVQSKHEAKQVMKLVRAIREGKLSLKPKDDTIDDDDRQMMLSKKLYDVWEKEEAVVNRMHLQAPKLPPPTHEESYNPPKEYLFTEEEKAKWEATDPEDRETNFIPQAFGALRKVPGYANALRERFERCLDLYLAPRARNKRVNIDPDSLIPDLPSPDELRPFPIRCSTTYIGHEGRVRTLSIDSTGEYLATGGEDGTVRVWDVLTGRELWKLDLLKEDTYLSEQASLESANHNSTDHIDQVQWHPKTLLLTVAAGDNIYLLVPSVLQSIEVENEAHDMIEKGWTYHAANLKNIESKVNVDDANLDEDNEDEAKAKRKQYAEWTKPPARLLSKGCNIVIRCTKRVKHVNWHSRGDYFVSTQPDGQNASVLVHQLSKHSTQCPFKKSKGLIQNAKFHPYKPHLYVASQRYVRIYNLANQSLLKKLLPGVKWLSNFDIHPQGDNVITSSYDLRVTWHDLELSDRPYKTLRYHDRAVRDVKFHPKLPLFCSGSDDGTVNVLHDTVYDDTLKNPLLVPLKILKGHKITGGLGVIEVAWHPREAWLFTAGGDGTARLWTT</sequence>
<dbReference type="SUPFAM" id="SSF50978">
    <property type="entry name" value="WD40 repeat-like"/>
    <property type="match status" value="1"/>
</dbReference>
<dbReference type="GO" id="GO:0030687">
    <property type="term" value="C:preribosome, large subunit precursor"/>
    <property type="evidence" value="ECO:0007669"/>
    <property type="project" value="UniProtKB-UniRule"/>
</dbReference>
<evidence type="ECO:0000256" key="1">
    <source>
        <dbReference type="ARBA" id="ARBA00022517"/>
    </source>
</evidence>
<dbReference type="PANTHER" id="PTHR17605:SF0">
    <property type="entry name" value="RIBOSOME BIOGENESIS PROTEIN BOP1"/>
    <property type="match status" value="1"/>
</dbReference>
<dbReference type="InterPro" id="IPR028598">
    <property type="entry name" value="BOP1/Erb1"/>
</dbReference>
<dbReference type="HAMAP" id="MF_03027">
    <property type="entry name" value="BOP1"/>
    <property type="match status" value="1"/>
</dbReference>
<evidence type="ECO:0000256" key="6">
    <source>
        <dbReference type="HAMAP-Rule" id="MF_03027"/>
    </source>
</evidence>
<evidence type="ECO:0000313" key="11">
    <source>
        <dbReference type="Proteomes" id="UP001362899"/>
    </source>
</evidence>
<comment type="subcellular location">
    <subcellularLocation>
        <location evidence="6">Nucleus</location>
        <location evidence="6">Nucleolus</location>
    </subcellularLocation>
    <subcellularLocation>
        <location evidence="6">Nucleus</location>
        <location evidence="6">Nucleoplasm</location>
    </subcellularLocation>
</comment>
<keyword evidence="1 6" id="KW-0690">Ribosome biogenesis</keyword>
<gene>
    <name evidence="6" type="primary">ERB1</name>
    <name evidence="10" type="ORF">DASB73_030120</name>
</gene>
<dbReference type="PROSITE" id="PS00678">
    <property type="entry name" value="WD_REPEATS_1"/>
    <property type="match status" value="1"/>
</dbReference>
<feature type="domain" description="BOP1 N-terminal" evidence="9">
    <location>
        <begin position="128"/>
        <end position="392"/>
    </location>
</feature>
<dbReference type="PROSITE" id="PS50082">
    <property type="entry name" value="WD_REPEATS_2"/>
    <property type="match status" value="3"/>
</dbReference>
<keyword evidence="2 6" id="KW-0698">rRNA processing</keyword>
<organism evidence="10 11">
    <name type="scientific">Starmerella bacillaris</name>
    <name type="common">Yeast</name>
    <name type="synonym">Candida zemplinina</name>
    <dbReference type="NCBI Taxonomy" id="1247836"/>
    <lineage>
        <taxon>Eukaryota</taxon>
        <taxon>Fungi</taxon>
        <taxon>Dikarya</taxon>
        <taxon>Ascomycota</taxon>
        <taxon>Saccharomycotina</taxon>
        <taxon>Dipodascomycetes</taxon>
        <taxon>Dipodascales</taxon>
        <taxon>Trichomonascaceae</taxon>
        <taxon>Starmerella</taxon>
    </lineage>
</organism>